<organism evidence="1 2">
    <name type="scientific">Propionispora hippei DSM 15287</name>
    <dbReference type="NCBI Taxonomy" id="1123003"/>
    <lineage>
        <taxon>Bacteria</taxon>
        <taxon>Bacillati</taxon>
        <taxon>Bacillota</taxon>
        <taxon>Negativicutes</taxon>
        <taxon>Selenomonadales</taxon>
        <taxon>Sporomusaceae</taxon>
        <taxon>Propionispora</taxon>
    </lineage>
</organism>
<dbReference type="RefSeq" id="WP_149735309.1">
    <property type="nucleotide sequence ID" value="NZ_FQZD01000022.1"/>
</dbReference>
<name>A0A1M6JI18_9FIRM</name>
<keyword evidence="2" id="KW-1185">Reference proteome</keyword>
<accession>A0A1M6JI18</accession>
<reference evidence="1 2" key="1">
    <citation type="submission" date="2016-11" db="EMBL/GenBank/DDBJ databases">
        <authorList>
            <person name="Varghese N."/>
            <person name="Submissions S."/>
        </authorList>
    </citation>
    <scope>NUCLEOTIDE SEQUENCE [LARGE SCALE GENOMIC DNA]</scope>
    <source>
        <strain evidence="1 2">DSM 15287</strain>
    </source>
</reference>
<dbReference type="OrthoDB" id="1684540at2"/>
<sequence>MKKYQQLEKLFGRPIKVDEITLLAQVFERELDYLCEDSAVAGEGQRFLDMPVKSKLSGKTIKYDDFEYQWQQFCISRQKVLEEKLVERAFLPETSEVEDAVYGLLEKVETTMGDSIVNELGTEITNQQNTLTYIYYNKGYFDGLKYALMAGNL</sequence>
<evidence type="ECO:0000313" key="2">
    <source>
        <dbReference type="Proteomes" id="UP000322917"/>
    </source>
</evidence>
<protein>
    <submittedName>
        <fullName evidence="1">Uncharacterized protein</fullName>
    </submittedName>
</protein>
<dbReference type="EMBL" id="FQZD01000022">
    <property type="protein sequence ID" value="SHJ46359.1"/>
    <property type="molecule type" value="Genomic_DNA"/>
</dbReference>
<evidence type="ECO:0000313" key="1">
    <source>
        <dbReference type="EMBL" id="SHJ46359.1"/>
    </source>
</evidence>
<gene>
    <name evidence="1" type="ORF">SAMN02745170_02613</name>
</gene>
<dbReference type="AlphaFoldDB" id="A0A1M6JI18"/>
<proteinExistence type="predicted"/>
<dbReference type="Proteomes" id="UP000322917">
    <property type="component" value="Unassembled WGS sequence"/>
</dbReference>